<dbReference type="OrthoDB" id="9810250at2"/>
<protein>
    <submittedName>
        <fullName evidence="4">TetR family transcriptional regulator</fullName>
    </submittedName>
</protein>
<gene>
    <name evidence="4" type="ORF">D5281_09650</name>
</gene>
<evidence type="ECO:0000313" key="4">
    <source>
        <dbReference type="EMBL" id="NBJ92857.1"/>
    </source>
</evidence>
<keyword evidence="5" id="KW-1185">Reference proteome</keyword>
<dbReference type="PANTHER" id="PTHR43479:SF7">
    <property type="entry name" value="TETR-FAMILY TRANSCRIPTIONAL REGULATOR"/>
    <property type="match status" value="1"/>
</dbReference>
<proteinExistence type="predicted"/>
<keyword evidence="1 2" id="KW-0238">DNA-binding</keyword>
<comment type="caution">
    <text evidence="4">The sequence shown here is derived from an EMBL/GenBank/DDBJ whole genome shotgun (WGS) entry which is preliminary data.</text>
</comment>
<dbReference type="GO" id="GO:0003677">
    <property type="term" value="F:DNA binding"/>
    <property type="evidence" value="ECO:0007669"/>
    <property type="project" value="UniProtKB-UniRule"/>
</dbReference>
<evidence type="ECO:0000313" key="5">
    <source>
        <dbReference type="Proteomes" id="UP001154420"/>
    </source>
</evidence>
<accession>A0A9X5BH62</accession>
<name>A0A9X5BH62_9FIRM</name>
<dbReference type="SUPFAM" id="SSF46689">
    <property type="entry name" value="Homeodomain-like"/>
    <property type="match status" value="1"/>
</dbReference>
<feature type="DNA-binding region" description="H-T-H motif" evidence="2">
    <location>
        <begin position="26"/>
        <end position="45"/>
    </location>
</feature>
<dbReference type="InterPro" id="IPR050624">
    <property type="entry name" value="HTH-type_Tx_Regulator"/>
</dbReference>
<dbReference type="RefSeq" id="WP_160559943.1">
    <property type="nucleotide sequence ID" value="NZ_QZDT01000013.1"/>
</dbReference>
<dbReference type="InterPro" id="IPR039532">
    <property type="entry name" value="TetR_C_Firmicutes"/>
</dbReference>
<sequence length="191" mass="22180">MSNATKTALETSLKKLLMHKKIDKITISDLTSDCGISRMAFYYHFKDIYDLVEWVCIEDGRRILQGKNTYDTWQEGMLQVFEAVLESKSFIQNVYHSISREKIENYLYKLTFNLISDVVEEKCVDTQLAPEDKAFIAEFYKFGFVGIMLGWIDRGMKDDYHEIVKRMSITLHGNITQSISNFQQSQKSPAS</sequence>
<dbReference type="Gene3D" id="1.10.357.10">
    <property type="entry name" value="Tetracycline Repressor, domain 2"/>
    <property type="match status" value="1"/>
</dbReference>
<evidence type="ECO:0000256" key="2">
    <source>
        <dbReference type="PROSITE-ProRule" id="PRU00335"/>
    </source>
</evidence>
<dbReference type="Proteomes" id="UP001154420">
    <property type="component" value="Unassembled WGS sequence"/>
</dbReference>
<dbReference type="AlphaFoldDB" id="A0A9X5BH62"/>
<evidence type="ECO:0000259" key="3">
    <source>
        <dbReference type="PROSITE" id="PS50977"/>
    </source>
</evidence>
<dbReference type="PANTHER" id="PTHR43479">
    <property type="entry name" value="ACREF/ENVCD OPERON REPRESSOR-RELATED"/>
    <property type="match status" value="1"/>
</dbReference>
<dbReference type="InterPro" id="IPR009057">
    <property type="entry name" value="Homeodomain-like_sf"/>
</dbReference>
<reference evidence="4" key="1">
    <citation type="submission" date="2018-09" db="EMBL/GenBank/DDBJ databases">
        <title>Murine metabolic-syndrome-specific gut microbial biobank.</title>
        <authorList>
            <person name="Liu C."/>
        </authorList>
    </citation>
    <scope>NUCLEOTIDE SEQUENCE</scope>
    <source>
        <strain evidence="4">D42-62</strain>
    </source>
</reference>
<dbReference type="InterPro" id="IPR001647">
    <property type="entry name" value="HTH_TetR"/>
</dbReference>
<organism evidence="4 5">
    <name type="scientific">Parablautia muri</name>
    <dbReference type="NCBI Taxonomy" id="2320879"/>
    <lineage>
        <taxon>Bacteria</taxon>
        <taxon>Bacillati</taxon>
        <taxon>Bacillota</taxon>
        <taxon>Clostridia</taxon>
        <taxon>Lachnospirales</taxon>
        <taxon>Lachnospiraceae</taxon>
        <taxon>Parablautia</taxon>
    </lineage>
</organism>
<feature type="domain" description="HTH tetR-type" evidence="3">
    <location>
        <begin position="3"/>
        <end position="63"/>
    </location>
</feature>
<dbReference type="PROSITE" id="PS50977">
    <property type="entry name" value="HTH_TETR_2"/>
    <property type="match status" value="1"/>
</dbReference>
<dbReference type="EMBL" id="QZDT01000013">
    <property type="protein sequence ID" value="NBJ92857.1"/>
    <property type="molecule type" value="Genomic_DNA"/>
</dbReference>
<evidence type="ECO:0000256" key="1">
    <source>
        <dbReference type="ARBA" id="ARBA00023125"/>
    </source>
</evidence>
<dbReference type="Pfam" id="PF14278">
    <property type="entry name" value="TetR_C_8"/>
    <property type="match status" value="1"/>
</dbReference>